<dbReference type="InterPro" id="IPR011009">
    <property type="entry name" value="Kinase-like_dom_sf"/>
</dbReference>
<dbReference type="Pfam" id="PF07714">
    <property type="entry name" value="PK_Tyr_Ser-Thr"/>
    <property type="match status" value="1"/>
</dbReference>
<dbReference type="GO" id="GO:0004713">
    <property type="term" value="F:protein tyrosine kinase activity"/>
    <property type="evidence" value="ECO:0007669"/>
    <property type="project" value="InterPro"/>
</dbReference>
<keyword evidence="2" id="KW-0547">Nucleotide-binding</keyword>
<evidence type="ECO:0000256" key="2">
    <source>
        <dbReference type="ARBA" id="ARBA00022741"/>
    </source>
</evidence>
<evidence type="ECO:0000313" key="7">
    <source>
        <dbReference type="Proteomes" id="UP001239994"/>
    </source>
</evidence>
<evidence type="ECO:0000259" key="5">
    <source>
        <dbReference type="PROSITE" id="PS50011"/>
    </source>
</evidence>
<dbReference type="PANTHER" id="PTHR24418">
    <property type="entry name" value="TYROSINE-PROTEIN KINASE"/>
    <property type="match status" value="1"/>
</dbReference>
<evidence type="ECO:0000256" key="4">
    <source>
        <dbReference type="SAM" id="MobiDB-lite"/>
    </source>
</evidence>
<reference evidence="6" key="1">
    <citation type="submission" date="2023-03" db="EMBL/GenBank/DDBJ databases">
        <title>Electrophorus voltai genome.</title>
        <authorList>
            <person name="Bian C."/>
        </authorList>
    </citation>
    <scope>NUCLEOTIDE SEQUENCE</scope>
    <source>
        <strain evidence="6">CB-2022</strain>
        <tissue evidence="6">Muscle</tissue>
    </source>
</reference>
<organism evidence="6 7">
    <name type="scientific">Electrophorus voltai</name>
    <dbReference type="NCBI Taxonomy" id="2609070"/>
    <lineage>
        <taxon>Eukaryota</taxon>
        <taxon>Metazoa</taxon>
        <taxon>Chordata</taxon>
        <taxon>Craniata</taxon>
        <taxon>Vertebrata</taxon>
        <taxon>Euteleostomi</taxon>
        <taxon>Actinopterygii</taxon>
        <taxon>Neopterygii</taxon>
        <taxon>Teleostei</taxon>
        <taxon>Ostariophysi</taxon>
        <taxon>Gymnotiformes</taxon>
        <taxon>Gymnotoidei</taxon>
        <taxon>Gymnotidae</taxon>
        <taxon>Electrophorus</taxon>
    </lineage>
</organism>
<dbReference type="InterPro" id="IPR050198">
    <property type="entry name" value="Non-receptor_tyrosine_kinases"/>
</dbReference>
<dbReference type="SUPFAM" id="SSF56112">
    <property type="entry name" value="Protein kinase-like (PK-like)"/>
    <property type="match status" value="1"/>
</dbReference>
<feature type="region of interest" description="Disordered" evidence="4">
    <location>
        <begin position="64"/>
        <end position="85"/>
    </location>
</feature>
<evidence type="ECO:0000256" key="1">
    <source>
        <dbReference type="ARBA" id="ARBA00022707"/>
    </source>
</evidence>
<proteinExistence type="predicted"/>
<dbReference type="InterPro" id="IPR000719">
    <property type="entry name" value="Prot_kinase_dom"/>
</dbReference>
<keyword evidence="7" id="KW-1185">Reference proteome</keyword>
<dbReference type="PRINTS" id="PR00109">
    <property type="entry name" value="TYRKINASE"/>
</dbReference>
<sequence length="251" mass="28649">MDDWELPKGEFVLEEQLGSGFVTDVYRGTWKGTWSTLYGPQRVPEGDSGAEKAESAPYDIITESATLQHHRRERHPTTSSQRSPPFDIITESTPYYIITESAPYYIITESAPYYIITESAPYYIITELTEKGNLLSFLRGQEGQSMDLQTLTYMANQVAEGMTYLDEQNSFHRDLAAQNVLMGEDNNCKVANFGLAWIIKERVYLSEDKNIPYKWSPPEAISHGRFSRKSDVWSFGLLLYEIFPYGGCPYP</sequence>
<dbReference type="Gene3D" id="3.30.200.20">
    <property type="entry name" value="Phosphorylase Kinase, domain 1"/>
    <property type="match status" value="1"/>
</dbReference>
<keyword evidence="1" id="KW-0449">Lipoprotein</keyword>
<dbReference type="AlphaFoldDB" id="A0AAD8ZLE4"/>
<evidence type="ECO:0000256" key="3">
    <source>
        <dbReference type="ARBA" id="ARBA00022840"/>
    </source>
</evidence>
<name>A0AAD8ZLE4_9TELE</name>
<dbReference type="Gene3D" id="1.10.510.10">
    <property type="entry name" value="Transferase(Phosphotransferase) domain 1"/>
    <property type="match status" value="1"/>
</dbReference>
<dbReference type="GO" id="GO:0005524">
    <property type="term" value="F:ATP binding"/>
    <property type="evidence" value="ECO:0007669"/>
    <property type="project" value="UniProtKB-KW"/>
</dbReference>
<dbReference type="Proteomes" id="UP001239994">
    <property type="component" value="Unassembled WGS sequence"/>
</dbReference>
<dbReference type="InterPro" id="IPR020635">
    <property type="entry name" value="Tyr_kinase_cat_dom"/>
</dbReference>
<keyword evidence="1" id="KW-0519">Myristate</keyword>
<protein>
    <recommendedName>
        <fullName evidence="5">Protein kinase domain-containing protein</fullName>
    </recommendedName>
</protein>
<comment type="caution">
    <text evidence="6">The sequence shown here is derived from an EMBL/GenBank/DDBJ whole genome shotgun (WGS) entry which is preliminary data.</text>
</comment>
<gene>
    <name evidence="6" type="ORF">P4O66_022976</name>
</gene>
<feature type="non-terminal residue" evidence="6">
    <location>
        <position position="1"/>
    </location>
</feature>
<dbReference type="SMART" id="SM00219">
    <property type="entry name" value="TyrKc"/>
    <property type="match status" value="1"/>
</dbReference>
<feature type="domain" description="Protein kinase" evidence="5">
    <location>
        <begin position="11"/>
        <end position="251"/>
    </location>
</feature>
<accession>A0AAD8ZLE4</accession>
<dbReference type="InterPro" id="IPR001245">
    <property type="entry name" value="Ser-Thr/Tyr_kinase_cat_dom"/>
</dbReference>
<evidence type="ECO:0000313" key="6">
    <source>
        <dbReference type="EMBL" id="KAK1801306.1"/>
    </source>
</evidence>
<keyword evidence="3" id="KW-0067">ATP-binding</keyword>
<dbReference type="EMBL" id="JAROKS010000009">
    <property type="protein sequence ID" value="KAK1801306.1"/>
    <property type="molecule type" value="Genomic_DNA"/>
</dbReference>
<dbReference type="PROSITE" id="PS50011">
    <property type="entry name" value="PROTEIN_KINASE_DOM"/>
    <property type="match status" value="1"/>
</dbReference>